<evidence type="ECO:0000313" key="1">
    <source>
        <dbReference type="EMBL" id="GAQ42257.1"/>
    </source>
</evidence>
<dbReference type="Proteomes" id="UP000068243">
    <property type="component" value="Unassembled WGS sequence"/>
</dbReference>
<protein>
    <submittedName>
        <fullName evidence="1">Fungal specific transcription factor</fullName>
    </submittedName>
</protein>
<gene>
    <name evidence="1" type="ORF">ABL_04918</name>
</gene>
<organism evidence="1 2">
    <name type="scientific">Aspergillus niger</name>
    <dbReference type="NCBI Taxonomy" id="5061"/>
    <lineage>
        <taxon>Eukaryota</taxon>
        <taxon>Fungi</taxon>
        <taxon>Dikarya</taxon>
        <taxon>Ascomycota</taxon>
        <taxon>Pezizomycotina</taxon>
        <taxon>Eurotiomycetes</taxon>
        <taxon>Eurotiomycetidae</taxon>
        <taxon>Eurotiales</taxon>
        <taxon>Aspergillaceae</taxon>
        <taxon>Aspergillus</taxon>
        <taxon>Aspergillus subgen. Circumdati</taxon>
    </lineage>
</organism>
<dbReference type="EMBL" id="BCMY01000007">
    <property type="protein sequence ID" value="GAQ42257.1"/>
    <property type="molecule type" value="Genomic_DNA"/>
</dbReference>
<proteinExistence type="predicted"/>
<reference evidence="2" key="1">
    <citation type="journal article" date="2016" name="Genome Announc.">
        <title>Draft genome sequence of Aspergillus niger strain An76.</title>
        <authorList>
            <person name="Gong W."/>
            <person name="Cheng Z."/>
            <person name="Zhang H."/>
            <person name="Liu L."/>
            <person name="Gao P."/>
            <person name="Wang L."/>
        </authorList>
    </citation>
    <scope>NUCLEOTIDE SEQUENCE [LARGE SCALE GENOMIC DNA]</scope>
    <source>
        <strain evidence="2">An76</strain>
    </source>
</reference>
<sequence>MSSNCRQPRQWTRYDRINMIGDDMISNCQAIVCIALVPTLQIHLLDATSKKQIVQRMGRHNLEFYMMVIKKLKSVASVPATAPRECTPQSSRDAAVSSLPVLPDDACQDDAGIFNAFATMLSPFASVSAGGLFNNNELLDFESATTLEQLMFPEPEPSADTR</sequence>
<comment type="caution">
    <text evidence="1">The sequence shown here is derived from an EMBL/GenBank/DDBJ whole genome shotgun (WGS) entry which is preliminary data.</text>
</comment>
<dbReference type="OMA" id="RINMIGD"/>
<dbReference type="OrthoDB" id="4161332at2759"/>
<dbReference type="VEuPathDB" id="FungiDB:M747DRAFT_372062"/>
<evidence type="ECO:0000313" key="2">
    <source>
        <dbReference type="Proteomes" id="UP000068243"/>
    </source>
</evidence>
<name>A0A100IJ78_ASPNG</name>
<dbReference type="VEuPathDB" id="FungiDB:An16g02280"/>
<accession>A0A100IJ78</accession>
<dbReference type="AlphaFoldDB" id="A0A100IJ78"/>